<keyword evidence="2" id="KW-1185">Reference proteome</keyword>
<name>A0AAJ6NSI8_9CYAN</name>
<dbReference type="EMBL" id="CP124543">
    <property type="protein sequence ID" value="WGV25608.1"/>
    <property type="molecule type" value="Genomic_DNA"/>
</dbReference>
<proteinExistence type="predicted"/>
<sequence>MQKQTIKSFVHIYIRKIRPEAQAELDWFRQQPTLASTIEYAALAVDSRGKRCSHQRRLKKSTLEQAKQDLLANLKSIQMCKNFNDLFLLIDTLLQPISGAGELYIYDTSLRIGVKLNLLPMVVYLHRGTRVGAEALGVCSKFKTVEVSKLS</sequence>
<evidence type="ECO:0000313" key="2">
    <source>
        <dbReference type="Proteomes" id="UP001223520"/>
    </source>
</evidence>
<protein>
    <submittedName>
        <fullName evidence="1">Uncharacterized protein</fullName>
    </submittedName>
</protein>
<organism evidence="1 2">
    <name type="scientific">Halotia branconii CENA392</name>
    <dbReference type="NCBI Taxonomy" id="1539056"/>
    <lineage>
        <taxon>Bacteria</taxon>
        <taxon>Bacillati</taxon>
        <taxon>Cyanobacteriota</taxon>
        <taxon>Cyanophyceae</taxon>
        <taxon>Nostocales</taxon>
        <taxon>Nodulariaceae</taxon>
        <taxon>Halotia</taxon>
    </lineage>
</organism>
<dbReference type="AlphaFoldDB" id="A0AAJ6NSI8"/>
<dbReference type="RefSeq" id="WP_281482906.1">
    <property type="nucleotide sequence ID" value="NZ_CP124543.1"/>
</dbReference>
<dbReference type="KEGG" id="hbq:QI031_28430"/>
<accession>A0AAJ6NSI8</accession>
<reference evidence="1 2" key="1">
    <citation type="journal article" date="2023" name="Limnol Oceanogr Lett">
        <title>Environmental adaptations by the intertidal Antarctic cyanobacterium Halotia branconii CENA392 as revealed using long-read genome sequencing.</title>
        <authorList>
            <person name="Dextro R.B."/>
            <person name="Delbaje E."/>
            <person name="Freitas P.N.N."/>
            <person name="Geraldes V."/>
            <person name="Pinto E."/>
            <person name="Long P.F."/>
            <person name="Fiore M.F."/>
        </authorList>
    </citation>
    <scope>NUCLEOTIDE SEQUENCE [LARGE SCALE GENOMIC DNA]</scope>
    <source>
        <strain evidence="1 2">CENA392</strain>
    </source>
</reference>
<evidence type="ECO:0000313" key="1">
    <source>
        <dbReference type="EMBL" id="WGV25608.1"/>
    </source>
</evidence>
<gene>
    <name evidence="1" type="ORF">QI031_28430</name>
</gene>
<dbReference type="Proteomes" id="UP001223520">
    <property type="component" value="Chromosome"/>
</dbReference>